<dbReference type="GO" id="GO:0016829">
    <property type="term" value="F:lyase activity"/>
    <property type="evidence" value="ECO:0007669"/>
    <property type="project" value="UniProtKB-KW"/>
</dbReference>
<dbReference type="GO" id="GO:0004521">
    <property type="term" value="F:RNA endonuclease activity"/>
    <property type="evidence" value="ECO:0007669"/>
    <property type="project" value="UniProtKB-UniRule"/>
</dbReference>
<evidence type="ECO:0000256" key="9">
    <source>
        <dbReference type="ARBA" id="ARBA00023211"/>
    </source>
</evidence>
<keyword evidence="8 11" id="KW-0694">RNA-binding</keyword>
<dbReference type="EMBL" id="JARGEI010000002">
    <property type="protein sequence ID" value="KAJ8735698.1"/>
    <property type="molecule type" value="Genomic_DNA"/>
</dbReference>
<keyword evidence="15" id="KW-1185">Reference proteome</keyword>
<evidence type="ECO:0000256" key="12">
    <source>
        <dbReference type="SAM" id="MobiDB-lite"/>
    </source>
</evidence>
<evidence type="ECO:0000256" key="4">
    <source>
        <dbReference type="ARBA" id="ARBA00022722"/>
    </source>
</evidence>
<evidence type="ECO:0000256" key="11">
    <source>
        <dbReference type="RuleBase" id="RU367085"/>
    </source>
</evidence>
<feature type="compositionally biased region" description="Polar residues" evidence="12">
    <location>
        <begin position="158"/>
        <end position="181"/>
    </location>
</feature>
<dbReference type="PANTHER" id="PTHR12439:SF42">
    <property type="entry name" value="ENDORIBONUCLEASE-RELATED"/>
    <property type="match status" value="1"/>
</dbReference>
<evidence type="ECO:0000256" key="10">
    <source>
        <dbReference type="ARBA" id="ARBA00023239"/>
    </source>
</evidence>
<feature type="compositionally biased region" description="Low complexity" evidence="12">
    <location>
        <begin position="274"/>
        <end position="299"/>
    </location>
</feature>
<dbReference type="CDD" id="cd21159">
    <property type="entry name" value="XendoU"/>
    <property type="match status" value="1"/>
</dbReference>
<evidence type="ECO:0000256" key="7">
    <source>
        <dbReference type="ARBA" id="ARBA00022801"/>
    </source>
</evidence>
<evidence type="ECO:0000313" key="14">
    <source>
        <dbReference type="EMBL" id="KAJ8735698.1"/>
    </source>
</evidence>
<dbReference type="PROSITE" id="PS51959">
    <property type="entry name" value="ENDOU"/>
    <property type="match status" value="1"/>
</dbReference>
<evidence type="ECO:0000256" key="8">
    <source>
        <dbReference type="ARBA" id="ARBA00022884"/>
    </source>
</evidence>
<dbReference type="PANTHER" id="PTHR12439">
    <property type="entry name" value="PLACENTAL PROTEIN 11-RELATED"/>
    <property type="match status" value="1"/>
</dbReference>
<evidence type="ECO:0000256" key="1">
    <source>
        <dbReference type="ARBA" id="ARBA00001936"/>
    </source>
</evidence>
<feature type="compositionally biased region" description="Polar residues" evidence="12">
    <location>
        <begin position="45"/>
        <end position="75"/>
    </location>
</feature>
<proteinExistence type="inferred from homology"/>
<comment type="cofactor">
    <cofactor evidence="1 11">
        <name>Mn(2+)</name>
        <dbReference type="ChEBI" id="CHEBI:29035"/>
    </cofactor>
</comment>
<keyword evidence="10" id="KW-0456">Lyase</keyword>
<feature type="chain" id="PRO_5041782668" description="EndoU domain-containing protein" evidence="11">
    <location>
        <begin position="21"/>
        <end position="583"/>
    </location>
</feature>
<dbReference type="Proteomes" id="UP001231518">
    <property type="component" value="Chromosome 2"/>
</dbReference>
<dbReference type="InterPro" id="IPR018998">
    <property type="entry name" value="EndoU_C"/>
</dbReference>
<feature type="compositionally biased region" description="Polar residues" evidence="12">
    <location>
        <begin position="190"/>
        <end position="203"/>
    </location>
</feature>
<keyword evidence="9 11" id="KW-0464">Manganese</keyword>
<evidence type="ECO:0000256" key="6">
    <source>
        <dbReference type="ARBA" id="ARBA00022759"/>
    </source>
</evidence>
<organism evidence="14 15">
    <name type="scientific">Mythimna separata</name>
    <name type="common">Oriental armyworm</name>
    <name type="synonym">Pseudaletia separata</name>
    <dbReference type="NCBI Taxonomy" id="271217"/>
    <lineage>
        <taxon>Eukaryota</taxon>
        <taxon>Metazoa</taxon>
        <taxon>Ecdysozoa</taxon>
        <taxon>Arthropoda</taxon>
        <taxon>Hexapoda</taxon>
        <taxon>Insecta</taxon>
        <taxon>Pterygota</taxon>
        <taxon>Neoptera</taxon>
        <taxon>Endopterygota</taxon>
        <taxon>Lepidoptera</taxon>
        <taxon>Glossata</taxon>
        <taxon>Ditrysia</taxon>
        <taxon>Noctuoidea</taxon>
        <taxon>Noctuidae</taxon>
        <taxon>Noctuinae</taxon>
        <taxon>Hadenini</taxon>
        <taxon>Mythimna</taxon>
    </lineage>
</organism>
<dbReference type="Pfam" id="PF09412">
    <property type="entry name" value="XendoU"/>
    <property type="match status" value="1"/>
</dbReference>
<accession>A0AAD7Z1N0</accession>
<dbReference type="InterPro" id="IPR037227">
    <property type="entry name" value="EndoU-like"/>
</dbReference>
<feature type="compositionally biased region" description="Low complexity" evidence="12">
    <location>
        <begin position="124"/>
        <end position="147"/>
    </location>
</feature>
<comment type="similarity">
    <text evidence="2 11">Belongs to the ENDOU family.</text>
</comment>
<keyword evidence="5 11" id="KW-0479">Metal-binding</keyword>
<feature type="region of interest" description="Disordered" evidence="12">
    <location>
        <begin position="39"/>
        <end position="316"/>
    </location>
</feature>
<name>A0AAD7Z1N0_MYTSE</name>
<evidence type="ECO:0000259" key="13">
    <source>
        <dbReference type="PROSITE" id="PS51959"/>
    </source>
</evidence>
<feature type="compositionally biased region" description="Polar residues" evidence="12">
    <location>
        <begin position="305"/>
        <end position="316"/>
    </location>
</feature>
<feature type="signal peptide" evidence="11">
    <location>
        <begin position="1"/>
        <end position="20"/>
    </location>
</feature>
<dbReference type="GO" id="GO:0046872">
    <property type="term" value="F:metal ion binding"/>
    <property type="evidence" value="ECO:0007669"/>
    <property type="project" value="UniProtKB-UniRule"/>
</dbReference>
<feature type="compositionally biased region" description="Low complexity" evidence="12">
    <location>
        <begin position="83"/>
        <end position="109"/>
    </location>
</feature>
<evidence type="ECO:0000256" key="5">
    <source>
        <dbReference type="ARBA" id="ARBA00022723"/>
    </source>
</evidence>
<gene>
    <name evidence="14" type="ORF">PYW07_007318</name>
</gene>
<dbReference type="AlphaFoldDB" id="A0AAD7Z1N0"/>
<dbReference type="InterPro" id="IPR039787">
    <property type="entry name" value="ENDOU"/>
</dbReference>
<keyword evidence="7 11" id="KW-0378">Hydrolase</keyword>
<feature type="compositionally biased region" description="Polar residues" evidence="12">
    <location>
        <begin position="219"/>
        <end position="238"/>
    </location>
</feature>
<evidence type="ECO:0000313" key="15">
    <source>
        <dbReference type="Proteomes" id="UP001231518"/>
    </source>
</evidence>
<evidence type="ECO:0000256" key="3">
    <source>
        <dbReference type="ARBA" id="ARBA00011245"/>
    </source>
</evidence>
<dbReference type="GO" id="GO:0016787">
    <property type="term" value="F:hydrolase activity"/>
    <property type="evidence" value="ECO:0007669"/>
    <property type="project" value="UniProtKB-KW"/>
</dbReference>
<evidence type="ECO:0000256" key="2">
    <source>
        <dbReference type="ARBA" id="ARBA00010168"/>
    </source>
</evidence>
<reference evidence="14" key="1">
    <citation type="submission" date="2023-03" db="EMBL/GenBank/DDBJ databases">
        <title>Chromosome-level genomes of two armyworms, Mythimna separata and Mythimna loreyi, provide insights into the biosynthesis and reception of sex pheromones.</title>
        <authorList>
            <person name="Zhao H."/>
        </authorList>
    </citation>
    <scope>NUCLEOTIDE SEQUENCE</scope>
    <source>
        <strain evidence="14">BeijingLab</strain>
        <tissue evidence="14">Pupa</tissue>
    </source>
</reference>
<keyword evidence="11" id="KW-0732">Signal</keyword>
<dbReference type="SUPFAM" id="SSF142877">
    <property type="entry name" value="EndoU-like"/>
    <property type="match status" value="1"/>
</dbReference>
<sequence length="583" mass="63859">MNNCVAFLCGILVILQNTSGLEYNKHQWANTNTDFLLHEGGASTGGNKRVTTQPSGSQSPTYGSQNGANFNNNYAAQFPALGPTSTSQSQTPTSNNFNNGQRGNSQSSNGKRDYVAPQYPTLKPIQQNQPNGGNNPMPMSPNNQNGQSSYAAQFPSLGPSSPSQTQPAVNPAPQRNPQQSNGKRDYVAPQYTTTKPIQQNNQPAGGKVKDLINFYDGKSPSQGTFSYSSILQGNSNKNGPSSTGTLPSTPSVYTPKPMTFSTAVGGNKPSSTMYTTAKPTTRYPTTSVTRPGTPSRPGTPVLPSSIVNNNPGSTNTNTVTDAELETLSEELLRKDTNNAARYITINYQAKTTSHSTVDMAPLPLITVTPEVWNIPTIQKFVPLLDNYERDTLVNEHVTPQERIEENAFMDAIMSTTVIRHLMTFLKNKGYVTPDPKQQRDFLKQLWFGLYSRGKGKISSSGFEHIFVSELKNGGVSGLHNWIYFSREEAANRINYLGYLKYEELGDKGTVMKLHFNQQGVDKPVNSIFIGTSPELEVALYTLCFVTRADNDCKLKLANKDVSITAYTFRYRSKNLIGSAFPQI</sequence>
<feature type="domain" description="EndoU" evidence="13">
    <location>
        <begin position="320"/>
        <end position="583"/>
    </location>
</feature>
<keyword evidence="6 11" id="KW-0255">Endonuclease</keyword>
<comment type="caution">
    <text evidence="14">The sequence shown here is derived from an EMBL/GenBank/DDBJ whole genome shotgun (WGS) entry which is preliminary data.</text>
</comment>
<feature type="compositionally biased region" description="Low complexity" evidence="12">
    <location>
        <begin position="239"/>
        <end position="251"/>
    </location>
</feature>
<keyword evidence="4 11" id="KW-0540">Nuclease</keyword>
<protein>
    <recommendedName>
        <fullName evidence="13">EndoU domain-containing protein</fullName>
    </recommendedName>
</protein>
<comment type="subunit">
    <text evidence="3 11">Monomer.</text>
</comment>
<feature type="compositionally biased region" description="Polar residues" evidence="12">
    <location>
        <begin position="259"/>
        <end position="273"/>
    </location>
</feature>
<dbReference type="GO" id="GO:0003723">
    <property type="term" value="F:RNA binding"/>
    <property type="evidence" value="ECO:0007669"/>
    <property type="project" value="UniProtKB-UniRule"/>
</dbReference>